<evidence type="ECO:0000256" key="2">
    <source>
        <dbReference type="ARBA" id="ARBA00006498"/>
    </source>
</evidence>
<evidence type="ECO:0000259" key="10">
    <source>
        <dbReference type="Pfam" id="PF02320"/>
    </source>
</evidence>
<evidence type="ECO:0000313" key="12">
    <source>
        <dbReference type="Proteomes" id="UP000298390"/>
    </source>
</evidence>
<dbReference type="Proteomes" id="UP000298390">
    <property type="component" value="Unassembled WGS sequence"/>
</dbReference>
<keyword evidence="7" id="KW-0496">Mitochondrion</keyword>
<proteinExistence type="inferred from homology"/>
<gene>
    <name evidence="11" type="ORF">EVJ58_g3132</name>
</gene>
<evidence type="ECO:0000256" key="1">
    <source>
        <dbReference type="ARBA" id="ARBA00004273"/>
    </source>
</evidence>
<comment type="caution">
    <text evidence="11">The sequence shown here is derived from an EMBL/GenBank/DDBJ whole genome shotgun (WGS) entry which is preliminary data.</text>
</comment>
<dbReference type="AlphaFoldDB" id="A0A4Y9YNB9"/>
<feature type="region of interest" description="Disordered" evidence="9">
    <location>
        <begin position="505"/>
        <end position="545"/>
    </location>
</feature>
<evidence type="ECO:0000256" key="3">
    <source>
        <dbReference type="ARBA" id="ARBA00022448"/>
    </source>
</evidence>
<comment type="subcellular location">
    <subcellularLocation>
        <location evidence="1">Mitochondrion inner membrane</location>
    </subcellularLocation>
</comment>
<evidence type="ECO:0000256" key="9">
    <source>
        <dbReference type="SAM" id="MobiDB-lite"/>
    </source>
</evidence>
<dbReference type="Gene3D" id="1.10.287.20">
    <property type="entry name" value="Ubiquinol-cytochrome C reductase hinge domain"/>
    <property type="match status" value="1"/>
</dbReference>
<evidence type="ECO:0000256" key="6">
    <source>
        <dbReference type="ARBA" id="ARBA00022982"/>
    </source>
</evidence>
<dbReference type="InterPro" id="IPR023184">
    <property type="entry name" value="Ubol_cytC_Rdtase_hinge_dom"/>
</dbReference>
<dbReference type="STRING" id="34475.A0A4Y9YNB9"/>
<dbReference type="InterPro" id="IPR036811">
    <property type="entry name" value="Ubol_cytC_Rdtase_hinge_dom_sf"/>
</dbReference>
<keyword evidence="5" id="KW-0999">Mitochondrion inner membrane</keyword>
<dbReference type="GO" id="GO:0005743">
    <property type="term" value="C:mitochondrial inner membrane"/>
    <property type="evidence" value="ECO:0007669"/>
    <property type="project" value="UniProtKB-SubCell"/>
</dbReference>
<dbReference type="SUPFAM" id="SSF81531">
    <property type="entry name" value="Non-heme 11 kDa protein of cytochrome bc1 complex (Ubiquinol-cytochrome c reductase)"/>
    <property type="match status" value="1"/>
</dbReference>
<keyword evidence="6" id="KW-0249">Electron transport</keyword>
<accession>A0A4Y9YNB9</accession>
<sequence length="661" mass="72441">MRLSDVDDDTLILLFSFMPVRSILAMRQPSDNIRPDLQAHAAHLAHAHRLAQRLSHPGALRRVSLPAPATRHHERGRARARRLPVRYASGAFWRSPEALPREALEFRASFGTGVEEVRILPGHDGRRVATLSKGIWSVVACWESMAVGGAASVMRAKWSPKGTIITGLVANSDAESEVAIAVSTHQHGSAQRIELLALEKDDDCFRSIGTIDTAMRPIALRGDLLAYSDDSCRTVITNWKTDELALLQGADEPVDQHFQYNRCLQVVFAHKSILVVRARSIELFPEPVLQPPDECPTYRPLAFHSFGWIDGVSVNVQMQRQGSDATIAPLSILLRAESDDPWLSDVHTLDLYVLEPNPAYTEVEVDSPQEDAPSSGASPSGCRTSCPPAPYLFPPVHSSLSSPSVRGFLRCTAIVLGAYGTALWIQPRPARSVDLTDLDVHQSETARDWPAGQEKEVIAGTVFAGPLRDAMFSDHANGGEASEGGEGVDAMSSLSSFFSSFLPTAHADAPPPEVEAHKEEVTPDEPEEGAEGGEAEEEEEEEPEDILPALREECEESAKCKTATEHFRHCEEKVNAGNGYQHEDCIEEFCAYAFLAYAWFTDMFRMRVGDSFRPHDALRRRLRCAEALRQAQVEAAPPQPDLTLELVLGEQLGGSAGARGT</sequence>
<keyword evidence="4" id="KW-0679">Respiratory chain</keyword>
<reference evidence="11 12" key="1">
    <citation type="submission" date="2019-01" db="EMBL/GenBank/DDBJ databases">
        <title>Genome sequencing of the rare red list fungi Fomitopsis rosea.</title>
        <authorList>
            <person name="Buettner E."/>
            <person name="Kellner H."/>
        </authorList>
    </citation>
    <scope>NUCLEOTIDE SEQUENCE [LARGE SCALE GENOMIC DNA]</scope>
    <source>
        <strain evidence="11 12">DSM 105464</strain>
    </source>
</reference>
<evidence type="ECO:0000256" key="5">
    <source>
        <dbReference type="ARBA" id="ARBA00022792"/>
    </source>
</evidence>
<evidence type="ECO:0000313" key="11">
    <source>
        <dbReference type="EMBL" id="TFY63632.1"/>
    </source>
</evidence>
<feature type="compositionally biased region" description="Acidic residues" evidence="9">
    <location>
        <begin position="522"/>
        <end position="545"/>
    </location>
</feature>
<keyword evidence="8" id="KW-0472">Membrane</keyword>
<evidence type="ECO:0000256" key="4">
    <source>
        <dbReference type="ARBA" id="ARBA00022660"/>
    </source>
</evidence>
<protein>
    <recommendedName>
        <fullName evidence="10">Ubiquinol-cytochrome C reductase hinge domain-containing protein</fullName>
    </recommendedName>
</protein>
<dbReference type="Pfam" id="PF02320">
    <property type="entry name" value="UCR_hinge"/>
    <property type="match status" value="1"/>
</dbReference>
<evidence type="ECO:0000256" key="8">
    <source>
        <dbReference type="ARBA" id="ARBA00023136"/>
    </source>
</evidence>
<comment type="similarity">
    <text evidence="2">Belongs to the UQCRH/QCR6 family.</text>
</comment>
<name>A0A4Y9YNB9_9APHY</name>
<dbReference type="EMBL" id="SEKV01000124">
    <property type="protein sequence ID" value="TFY63632.1"/>
    <property type="molecule type" value="Genomic_DNA"/>
</dbReference>
<evidence type="ECO:0000256" key="7">
    <source>
        <dbReference type="ARBA" id="ARBA00023128"/>
    </source>
</evidence>
<feature type="domain" description="Ubiquinol-cytochrome C reductase hinge" evidence="10">
    <location>
        <begin position="545"/>
        <end position="592"/>
    </location>
</feature>
<organism evidence="11 12">
    <name type="scientific">Rhodofomes roseus</name>
    <dbReference type="NCBI Taxonomy" id="34475"/>
    <lineage>
        <taxon>Eukaryota</taxon>
        <taxon>Fungi</taxon>
        <taxon>Dikarya</taxon>
        <taxon>Basidiomycota</taxon>
        <taxon>Agaricomycotina</taxon>
        <taxon>Agaricomycetes</taxon>
        <taxon>Polyporales</taxon>
        <taxon>Rhodofomes</taxon>
    </lineage>
</organism>
<keyword evidence="3" id="KW-0813">Transport</keyword>